<dbReference type="InterPro" id="IPR052267">
    <property type="entry name" value="N-DRC_Component"/>
</dbReference>
<dbReference type="Gene3D" id="1.10.8.60">
    <property type="match status" value="1"/>
</dbReference>
<dbReference type="CDD" id="cd23767">
    <property type="entry name" value="IQCD"/>
    <property type="match status" value="1"/>
</dbReference>
<dbReference type="PROSITE" id="PS50096">
    <property type="entry name" value="IQ"/>
    <property type="match status" value="1"/>
</dbReference>
<reference evidence="3" key="1">
    <citation type="submission" date="2022-03" db="EMBL/GenBank/DDBJ databases">
        <authorList>
            <person name="Sayadi A."/>
        </authorList>
    </citation>
    <scope>NUCLEOTIDE SEQUENCE</scope>
</reference>
<protein>
    <recommendedName>
        <fullName evidence="2">ATPase AAA-type core domain-containing protein</fullName>
    </recommendedName>
</protein>
<dbReference type="GO" id="GO:0016887">
    <property type="term" value="F:ATP hydrolysis activity"/>
    <property type="evidence" value="ECO:0007669"/>
    <property type="project" value="InterPro"/>
</dbReference>
<proteinExistence type="predicted"/>
<keyword evidence="4" id="KW-1185">Reference proteome</keyword>
<dbReference type="AlphaFoldDB" id="A0A9P0NY50"/>
<evidence type="ECO:0000313" key="3">
    <source>
        <dbReference type="EMBL" id="CAH1958936.1"/>
    </source>
</evidence>
<dbReference type="GO" id="GO:0005524">
    <property type="term" value="F:ATP binding"/>
    <property type="evidence" value="ECO:0007669"/>
    <property type="project" value="InterPro"/>
</dbReference>
<dbReference type="InterPro" id="IPR003959">
    <property type="entry name" value="ATPase_AAA_core"/>
</dbReference>
<dbReference type="Gene3D" id="3.40.50.300">
    <property type="entry name" value="P-loop containing nucleotide triphosphate hydrolases"/>
    <property type="match status" value="1"/>
</dbReference>
<dbReference type="SUPFAM" id="SSF52540">
    <property type="entry name" value="P-loop containing nucleoside triphosphate hydrolases"/>
    <property type="match status" value="1"/>
</dbReference>
<feature type="domain" description="ATPase AAA-type core" evidence="2">
    <location>
        <begin position="553"/>
        <end position="674"/>
    </location>
</feature>
<dbReference type="EMBL" id="CAKOFQ010006679">
    <property type="protein sequence ID" value="CAH1958936.1"/>
    <property type="molecule type" value="Genomic_DNA"/>
</dbReference>
<feature type="compositionally biased region" description="Basic residues" evidence="1">
    <location>
        <begin position="447"/>
        <end position="467"/>
    </location>
</feature>
<gene>
    <name evidence="3" type="ORF">ACAOBT_LOCUS2935</name>
</gene>
<feature type="region of interest" description="Disordered" evidence="1">
    <location>
        <begin position="446"/>
        <end position="474"/>
    </location>
</feature>
<dbReference type="InterPro" id="IPR000048">
    <property type="entry name" value="IQ_motif_EF-hand-BS"/>
</dbReference>
<dbReference type="InterPro" id="IPR027417">
    <property type="entry name" value="P-loop_NTPase"/>
</dbReference>
<dbReference type="Proteomes" id="UP001152888">
    <property type="component" value="Unassembled WGS sequence"/>
</dbReference>
<feature type="region of interest" description="Disordered" evidence="1">
    <location>
        <begin position="236"/>
        <end position="271"/>
    </location>
</feature>
<dbReference type="Pfam" id="PF00004">
    <property type="entry name" value="AAA"/>
    <property type="match status" value="1"/>
</dbReference>
<organism evidence="3 4">
    <name type="scientific">Acanthoscelides obtectus</name>
    <name type="common">Bean weevil</name>
    <name type="synonym">Bruchus obtectus</name>
    <dbReference type="NCBI Taxonomy" id="200917"/>
    <lineage>
        <taxon>Eukaryota</taxon>
        <taxon>Metazoa</taxon>
        <taxon>Ecdysozoa</taxon>
        <taxon>Arthropoda</taxon>
        <taxon>Hexapoda</taxon>
        <taxon>Insecta</taxon>
        <taxon>Pterygota</taxon>
        <taxon>Neoptera</taxon>
        <taxon>Endopterygota</taxon>
        <taxon>Coleoptera</taxon>
        <taxon>Polyphaga</taxon>
        <taxon>Cucujiformia</taxon>
        <taxon>Chrysomeloidea</taxon>
        <taxon>Chrysomelidae</taxon>
        <taxon>Bruchinae</taxon>
        <taxon>Bruchini</taxon>
        <taxon>Acanthoscelides</taxon>
    </lineage>
</organism>
<evidence type="ECO:0000313" key="4">
    <source>
        <dbReference type="Proteomes" id="UP001152888"/>
    </source>
</evidence>
<dbReference type="PANTHER" id="PTHR14690:SF0">
    <property type="entry name" value="IQ MOTIF CONTAINING WITH AAA DOMAIN 1"/>
    <property type="match status" value="1"/>
</dbReference>
<dbReference type="PANTHER" id="PTHR14690">
    <property type="entry name" value="IQ MOTIF CONTAINING WITH AAA DOMAIN 1"/>
    <property type="match status" value="1"/>
</dbReference>
<dbReference type="Pfam" id="PF00612">
    <property type="entry name" value="IQ"/>
    <property type="match status" value="1"/>
</dbReference>
<sequence length="808" mass="93832">MSHVTYDLEFRKVHDLLTETLQLEPVQADRRDDRDILATLYVRYILIANRLTRVVDQMVQPQKRMLVKKLLEASLGRILELKTDLVEADLNEWTHIGDVMEKLNLTPLDVELEVPTCFRRERKTEIEYRRQTIDSVLSKLGFLEKKEPKKVMTEQQAILIIQQHERARQGRLRAQFMKEIKMMKVKSKPIPGEDTEDEGKLGGISMAAAMKIQKIWRGFMARRATRRRKLEEMLLIGMIPPPKSKSQELEKDKENKDRRRQLQEQRQKEYHREVKRCREDLERNQREVVLEQLSDQVRNWLNEYKAQTGKIPEYTGEDRSPSRLLLSRQGTDSELSKSTSSKDSKVKKDKSPKSKESKSSTAEEEEETTKAIVSTFVPELNMKKEEYDEIWKNRNEFQNPNQLPDTSIIEQEQMAIMENELRKIVDEMMRAELELLQEAYDKDKGIKSRKKSSKKAKRGGKKSKKKKEKDLTPDRTTESLFEELIANGIIKKYPEVYLNQYLGEKSYFYPVKCNMGKEPLIGLGDFRQILQEYCIIPLFTPHLHQSTPHIKSVMIAGTKGSGKDMLVNAICTETGSVLFDLTPANIVGKYPGKSGLIMLMHLVTKVARLLQPSVIYMDNAERPFVKKIPKTDKTDPKRLKKDLPKMVKNMSPEDRVIFIGVSSCPWESDQKLLQQVYQKFLMIPKPNYSSRYSILSHLFSQCMSFHWQFDTGVVSKISDGYSVGSIISAVNEVMTVKRMLQLRIHPLSSLELVNALCKRTPIYKEEEESFGQWWGKVPIARKRSKAIELLQLEQAEMQAKQQANAKRK</sequence>
<dbReference type="OrthoDB" id="3046016at2759"/>
<feature type="compositionally biased region" description="Basic and acidic residues" evidence="1">
    <location>
        <begin position="245"/>
        <end position="271"/>
    </location>
</feature>
<evidence type="ECO:0000259" key="2">
    <source>
        <dbReference type="Pfam" id="PF00004"/>
    </source>
</evidence>
<evidence type="ECO:0000256" key="1">
    <source>
        <dbReference type="SAM" id="MobiDB-lite"/>
    </source>
</evidence>
<comment type="caution">
    <text evidence="3">The sequence shown here is derived from an EMBL/GenBank/DDBJ whole genome shotgun (WGS) entry which is preliminary data.</text>
</comment>
<accession>A0A9P0NY50</accession>
<feature type="compositionally biased region" description="Basic and acidic residues" evidence="1">
    <location>
        <begin position="340"/>
        <end position="358"/>
    </location>
</feature>
<feature type="region of interest" description="Disordered" evidence="1">
    <location>
        <begin position="311"/>
        <end position="373"/>
    </location>
</feature>
<name>A0A9P0NY50_ACAOB</name>